<proteinExistence type="predicted"/>
<sequence>MSVLRGAPERRREHLRECAQPHLVPLVPRWAKISMPLCANPATILAVMGTPCHRVRLAASDGPDSSSSLRIVSPRIVLTRNPFPKFRYLCVMCFWED</sequence>
<evidence type="ECO:0000313" key="1">
    <source>
        <dbReference type="EMBL" id="MPC22392.1"/>
    </source>
</evidence>
<accession>A0A5B7DLG2</accession>
<comment type="caution">
    <text evidence="1">The sequence shown here is derived from an EMBL/GenBank/DDBJ whole genome shotgun (WGS) entry which is preliminary data.</text>
</comment>
<name>A0A5B7DLG2_PORTR</name>
<dbReference type="Proteomes" id="UP000324222">
    <property type="component" value="Unassembled WGS sequence"/>
</dbReference>
<keyword evidence="2" id="KW-1185">Reference proteome</keyword>
<organism evidence="1 2">
    <name type="scientific">Portunus trituberculatus</name>
    <name type="common">Swimming crab</name>
    <name type="synonym">Neptunus trituberculatus</name>
    <dbReference type="NCBI Taxonomy" id="210409"/>
    <lineage>
        <taxon>Eukaryota</taxon>
        <taxon>Metazoa</taxon>
        <taxon>Ecdysozoa</taxon>
        <taxon>Arthropoda</taxon>
        <taxon>Crustacea</taxon>
        <taxon>Multicrustacea</taxon>
        <taxon>Malacostraca</taxon>
        <taxon>Eumalacostraca</taxon>
        <taxon>Eucarida</taxon>
        <taxon>Decapoda</taxon>
        <taxon>Pleocyemata</taxon>
        <taxon>Brachyura</taxon>
        <taxon>Eubrachyura</taxon>
        <taxon>Portunoidea</taxon>
        <taxon>Portunidae</taxon>
        <taxon>Portuninae</taxon>
        <taxon>Portunus</taxon>
    </lineage>
</organism>
<dbReference type="EMBL" id="VSRR010001083">
    <property type="protein sequence ID" value="MPC22392.1"/>
    <property type="molecule type" value="Genomic_DNA"/>
</dbReference>
<gene>
    <name evidence="1" type="ORF">E2C01_015406</name>
</gene>
<protein>
    <submittedName>
        <fullName evidence="1">Uncharacterized protein</fullName>
    </submittedName>
</protein>
<dbReference type="AlphaFoldDB" id="A0A5B7DLG2"/>
<evidence type="ECO:0000313" key="2">
    <source>
        <dbReference type="Proteomes" id="UP000324222"/>
    </source>
</evidence>
<reference evidence="1 2" key="1">
    <citation type="submission" date="2019-05" db="EMBL/GenBank/DDBJ databases">
        <title>Another draft genome of Portunus trituberculatus and its Hox gene families provides insights of decapod evolution.</title>
        <authorList>
            <person name="Jeong J.-H."/>
            <person name="Song I."/>
            <person name="Kim S."/>
            <person name="Choi T."/>
            <person name="Kim D."/>
            <person name="Ryu S."/>
            <person name="Kim W."/>
        </authorList>
    </citation>
    <scope>NUCLEOTIDE SEQUENCE [LARGE SCALE GENOMIC DNA]</scope>
    <source>
        <tissue evidence="1">Muscle</tissue>
    </source>
</reference>